<organism evidence="1 2">
    <name type="scientific">Panagrolaimus sp. PS1159</name>
    <dbReference type="NCBI Taxonomy" id="55785"/>
    <lineage>
        <taxon>Eukaryota</taxon>
        <taxon>Metazoa</taxon>
        <taxon>Ecdysozoa</taxon>
        <taxon>Nematoda</taxon>
        <taxon>Chromadorea</taxon>
        <taxon>Rhabditida</taxon>
        <taxon>Tylenchina</taxon>
        <taxon>Panagrolaimomorpha</taxon>
        <taxon>Panagrolaimoidea</taxon>
        <taxon>Panagrolaimidae</taxon>
        <taxon>Panagrolaimus</taxon>
    </lineage>
</organism>
<protein>
    <submittedName>
        <fullName evidence="2">Uncharacterized protein</fullName>
    </submittedName>
</protein>
<evidence type="ECO:0000313" key="2">
    <source>
        <dbReference type="WBParaSite" id="PS1159_v2.g8708.t1"/>
    </source>
</evidence>
<sequence>MPKLFKNVKAVVLNVFSIEPTDFPSNYAFCKKIKAVLERLKLPYCFVCDYQSMCSLILTAANIDVKIGEIVIIILVNTTGHAVMQLKYTKDGWISIGSSHFQYNGNQSFESVRAKIMGKLRPKKIIISANHQNYPFMKNLKSTLNFDNLIVFDDDLLPYNGKYIVETEKWMNDKTYTKYYVIPECIKSYCIELKTGIKKYDLVFIEHKEKLPCTKEIIYQKDAFKLKWFSRDHHTGIDQTFEEITLDMNIAHQYKLIVSVDSDNFPSRWQNMLPNMISQRNAPVICFYGNSSVICHFVKGKYKFLNGWNGMFGKQLYISFDKEKPTFMENAVEALNTKPSYVILDLIRIMAMPADKTVNDGPWNFKFTKDAENKILIEFDSYGGVKKAATPAFLMAMLLKEHLKALKQELGKKPQQLIFCLLDSYDLDTQMRIKEIFGQACELLKIDVWCFRTYIYISLA</sequence>
<name>A0AC35GU21_9BILA</name>
<evidence type="ECO:0000313" key="1">
    <source>
        <dbReference type="Proteomes" id="UP000887580"/>
    </source>
</evidence>
<accession>A0AC35GU21</accession>
<reference evidence="2" key="1">
    <citation type="submission" date="2022-11" db="UniProtKB">
        <authorList>
            <consortium name="WormBaseParasite"/>
        </authorList>
    </citation>
    <scope>IDENTIFICATION</scope>
</reference>
<dbReference type="WBParaSite" id="PS1159_v2.g8708.t1">
    <property type="protein sequence ID" value="PS1159_v2.g8708.t1"/>
    <property type="gene ID" value="PS1159_v2.g8708"/>
</dbReference>
<proteinExistence type="predicted"/>
<dbReference type="Proteomes" id="UP000887580">
    <property type="component" value="Unplaced"/>
</dbReference>